<sequence length="66" mass="7195">MAVEHKDIVGYALRINDHVVFCQAGTSKGMTVGMVTRVLPKTVEIGFTLNGRAAHVFRAPDDVVRV</sequence>
<reference evidence="1" key="1">
    <citation type="submission" date="2022-09" db="EMBL/GenBank/DDBJ databases">
        <title>Intensive care unit water sources are persistently colonized with multi-drug resistant bacteria and are the site of extensive horizontal gene transfer of antibiotic resistance genes.</title>
        <authorList>
            <person name="Diorio-Toth L."/>
        </authorList>
    </citation>
    <scope>NUCLEOTIDE SEQUENCE</scope>
    <source>
        <strain evidence="1">GD03704</strain>
    </source>
</reference>
<dbReference type="Pfam" id="PF23835">
    <property type="entry name" value="DUF7205"/>
    <property type="match status" value="1"/>
</dbReference>
<dbReference type="Proteomes" id="UP001161697">
    <property type="component" value="Unassembled WGS sequence"/>
</dbReference>
<dbReference type="RefSeq" id="WP_279534613.1">
    <property type="nucleotide sequence ID" value="NZ_CP104579.1"/>
</dbReference>
<dbReference type="AlphaFoldDB" id="A0AA42QBI8"/>
<name>A0AA42QBI8_ECTOL</name>
<proteinExistence type="predicted"/>
<protein>
    <submittedName>
        <fullName evidence="1">Uncharacterized protein</fullName>
    </submittedName>
</protein>
<evidence type="ECO:0000313" key="2">
    <source>
        <dbReference type="Proteomes" id="UP001161697"/>
    </source>
</evidence>
<dbReference type="EMBL" id="JAOCJE010000001">
    <property type="protein sequence ID" value="MDH1340540.1"/>
    <property type="molecule type" value="Genomic_DNA"/>
</dbReference>
<dbReference type="InterPro" id="IPR055629">
    <property type="entry name" value="DUF7205"/>
</dbReference>
<gene>
    <name evidence="1" type="ORF">N5J11_15160</name>
</gene>
<evidence type="ECO:0000313" key="1">
    <source>
        <dbReference type="EMBL" id="MDH1340540.1"/>
    </source>
</evidence>
<comment type="caution">
    <text evidence="1">The sequence shown here is derived from an EMBL/GenBank/DDBJ whole genome shotgun (WGS) entry which is preliminary data.</text>
</comment>
<accession>A0AA42QBI8</accession>
<organism evidence="1 2">
    <name type="scientific">Ectopseudomonas oleovorans</name>
    <name type="common">Pseudomonas oleovorans</name>
    <dbReference type="NCBI Taxonomy" id="301"/>
    <lineage>
        <taxon>Bacteria</taxon>
        <taxon>Pseudomonadati</taxon>
        <taxon>Pseudomonadota</taxon>
        <taxon>Gammaproteobacteria</taxon>
        <taxon>Pseudomonadales</taxon>
        <taxon>Pseudomonadaceae</taxon>
        <taxon>Ectopseudomonas</taxon>
    </lineage>
</organism>